<dbReference type="InterPro" id="IPR052523">
    <property type="entry name" value="Trichothecene_AcTrans"/>
</dbReference>
<evidence type="ECO:0000256" key="1">
    <source>
        <dbReference type="SAM" id="Phobius"/>
    </source>
</evidence>
<keyword evidence="1" id="KW-1133">Transmembrane helix</keyword>
<evidence type="ECO:0000313" key="3">
    <source>
        <dbReference type="EMBL" id="AZA89087.1"/>
    </source>
</evidence>
<dbReference type="SUPFAM" id="SSF55729">
    <property type="entry name" value="Acyl-CoA N-acyltransferases (Nat)"/>
    <property type="match status" value="1"/>
</dbReference>
<name>A0AAD1DMV9_9FLAO</name>
<feature type="domain" description="N-acetyltransferase" evidence="2">
    <location>
        <begin position="41"/>
        <end position="189"/>
    </location>
</feature>
<dbReference type="PROSITE" id="PS51186">
    <property type="entry name" value="GNAT"/>
    <property type="match status" value="1"/>
</dbReference>
<dbReference type="Gene3D" id="3.40.630.30">
    <property type="match status" value="1"/>
</dbReference>
<keyword evidence="1" id="KW-0472">Membrane</keyword>
<organism evidence="3 5">
    <name type="scientific">Chryseobacterium shandongense</name>
    <dbReference type="NCBI Taxonomy" id="1493872"/>
    <lineage>
        <taxon>Bacteria</taxon>
        <taxon>Pseudomonadati</taxon>
        <taxon>Bacteroidota</taxon>
        <taxon>Flavobacteriia</taxon>
        <taxon>Flavobacteriales</taxon>
        <taxon>Weeksellaceae</taxon>
        <taxon>Chryseobacterium group</taxon>
        <taxon>Chryseobacterium</taxon>
    </lineage>
</organism>
<dbReference type="Pfam" id="PF13508">
    <property type="entry name" value="Acetyltransf_7"/>
    <property type="match status" value="1"/>
</dbReference>
<dbReference type="EMBL" id="CP033916">
    <property type="protein sequence ID" value="AZA89087.1"/>
    <property type="molecule type" value="Genomic_DNA"/>
</dbReference>
<evidence type="ECO:0000313" key="4">
    <source>
        <dbReference type="EMBL" id="AZA98064.1"/>
    </source>
</evidence>
<keyword evidence="3" id="KW-0614">Plasmid</keyword>
<evidence type="ECO:0000313" key="6">
    <source>
        <dbReference type="Proteomes" id="UP000281741"/>
    </source>
</evidence>
<dbReference type="InterPro" id="IPR000182">
    <property type="entry name" value="GNAT_dom"/>
</dbReference>
<dbReference type="GO" id="GO:0016747">
    <property type="term" value="F:acyltransferase activity, transferring groups other than amino-acyl groups"/>
    <property type="evidence" value="ECO:0007669"/>
    <property type="project" value="InterPro"/>
</dbReference>
<keyword evidence="6" id="KW-1185">Reference proteome</keyword>
<keyword evidence="1" id="KW-0812">Transmembrane</keyword>
<dbReference type="PANTHER" id="PTHR42791">
    <property type="entry name" value="GNAT FAMILY ACETYLTRANSFERASE"/>
    <property type="match status" value="1"/>
</dbReference>
<dbReference type="CDD" id="cd04301">
    <property type="entry name" value="NAT_SF"/>
    <property type="match status" value="1"/>
</dbReference>
<evidence type="ECO:0000313" key="5">
    <source>
        <dbReference type="Proteomes" id="UP000274073"/>
    </source>
</evidence>
<dbReference type="Proteomes" id="UP000274073">
    <property type="component" value="Plasmid unnamed"/>
</dbReference>
<proteinExistence type="predicted"/>
<reference evidence="5 6" key="1">
    <citation type="submission" date="2018-11" db="EMBL/GenBank/DDBJ databases">
        <title>Proposal to divide the Flavobacteriaceae and reorganize its genera based on Amino Acid Identity values calculated from whole genome sequences.</title>
        <authorList>
            <person name="Nicholson A.C."/>
            <person name="Gulvik C.A."/>
            <person name="Whitney A.M."/>
            <person name="Humrighouse B.W."/>
            <person name="Bell M."/>
            <person name="Holmes B."/>
            <person name="Steigerwalt A.G."/>
            <person name="Villarma A."/>
            <person name="Sheth M."/>
            <person name="Batra D."/>
            <person name="Pryor J."/>
            <person name="Bernardet J.-F."/>
            <person name="Hugo C."/>
            <person name="Kampfer P."/>
            <person name="Newman J."/>
            <person name="McQuiston J.R."/>
        </authorList>
    </citation>
    <scope>NUCLEOTIDE SEQUENCE [LARGE SCALE GENOMIC DNA]</scope>
    <source>
        <strain evidence="3 5">G0207</strain>
        <strain evidence="4 6">H5143</strain>
        <plasmid evidence="5 6">unnamed</plasmid>
    </source>
</reference>
<protein>
    <submittedName>
        <fullName evidence="3">N-acetyltransferase</fullName>
    </submittedName>
</protein>
<evidence type="ECO:0000259" key="2">
    <source>
        <dbReference type="PROSITE" id="PS51186"/>
    </source>
</evidence>
<dbReference type="Proteomes" id="UP000281741">
    <property type="component" value="Plasmid unnamed"/>
</dbReference>
<feature type="transmembrane region" description="Helical" evidence="1">
    <location>
        <begin position="12"/>
        <end position="33"/>
    </location>
</feature>
<dbReference type="EMBL" id="CP033913">
    <property type="protein sequence ID" value="AZA98064.1"/>
    <property type="molecule type" value="Genomic_DNA"/>
</dbReference>
<dbReference type="AlphaFoldDB" id="A0AAD1DMV9"/>
<dbReference type="PANTHER" id="PTHR42791:SF1">
    <property type="entry name" value="N-ACETYLTRANSFERASE DOMAIN-CONTAINING PROTEIN"/>
    <property type="match status" value="1"/>
</dbReference>
<sequence>MRMAEKKDKIDVVNILTSAFINVLIPNSINFVVKNDEKRRERLRSLMEFQFDIGLELGHIFISDDSKGCIIFIDKWKSTLKRIILEVKLLFAVIGIENLFQVLKRENLIKSYHPKQDFIHLWLMGVAPEAQGTGVGSKLLQETLQFYEEKLIYLETTTPENLRFYKKNGFIIFHETFELDYPLYFLKYV</sequence>
<geneLocation type="plasmid" evidence="5 6">
    <name>unnamed</name>
</geneLocation>
<accession>A0AAD1DMV9</accession>
<gene>
    <name evidence="3" type="ORF">EG349_19875</name>
    <name evidence="4" type="ORF">EG353_20985</name>
</gene>
<dbReference type="InterPro" id="IPR016181">
    <property type="entry name" value="Acyl_CoA_acyltransferase"/>
</dbReference>